<reference evidence="16 17" key="1">
    <citation type="journal article" date="2016" name="Nat. Commun.">
        <title>Thousands of microbial genomes shed light on interconnected biogeochemical processes in an aquifer system.</title>
        <authorList>
            <person name="Anantharaman K."/>
            <person name="Brown C.T."/>
            <person name="Hug L.A."/>
            <person name="Sharon I."/>
            <person name="Castelle C.J."/>
            <person name="Probst A.J."/>
            <person name="Thomas B.C."/>
            <person name="Singh A."/>
            <person name="Wilkins M.J."/>
            <person name="Karaoz U."/>
            <person name="Brodie E.L."/>
            <person name="Williams K.H."/>
            <person name="Hubbard S.S."/>
            <person name="Banfield J.F."/>
        </authorList>
    </citation>
    <scope>NUCLEOTIDE SEQUENCE [LARGE SCALE GENOMIC DNA]</scope>
</reference>
<dbReference type="SMART" id="SM00400">
    <property type="entry name" value="ZnF_CHCC"/>
    <property type="match status" value="1"/>
</dbReference>
<dbReference type="GO" id="GO:0005737">
    <property type="term" value="C:cytoplasm"/>
    <property type="evidence" value="ECO:0007669"/>
    <property type="project" value="TreeGrafter"/>
</dbReference>
<keyword evidence="4 12" id="KW-0548">Nucleotidyltransferase</keyword>
<keyword evidence="1 12" id="KW-0240">DNA-directed RNA polymerase</keyword>
<dbReference type="SUPFAM" id="SSF56731">
    <property type="entry name" value="DNA primase core"/>
    <property type="match status" value="1"/>
</dbReference>
<feature type="domain" description="Toprim" evidence="15">
    <location>
        <begin position="261"/>
        <end position="344"/>
    </location>
</feature>
<evidence type="ECO:0000256" key="3">
    <source>
        <dbReference type="ARBA" id="ARBA00022679"/>
    </source>
</evidence>
<comment type="catalytic activity">
    <reaction evidence="12">
        <text>ssDNA + n NTP = ssDNA/pppN(pN)n-1 hybrid + (n-1) diphosphate.</text>
        <dbReference type="EC" id="2.7.7.101"/>
    </reaction>
</comment>
<dbReference type="FunFam" id="3.90.580.10:FF:000001">
    <property type="entry name" value="DNA primase"/>
    <property type="match status" value="1"/>
</dbReference>
<evidence type="ECO:0000259" key="15">
    <source>
        <dbReference type="PROSITE" id="PS50880"/>
    </source>
</evidence>
<keyword evidence="10 12" id="KW-0238">DNA-binding</keyword>
<gene>
    <name evidence="12" type="primary">dnaG</name>
    <name evidence="16" type="ORF">A3B31_01500</name>
</gene>
<dbReference type="SMART" id="SM00493">
    <property type="entry name" value="TOPRIM"/>
    <property type="match status" value="1"/>
</dbReference>
<dbReference type="PANTHER" id="PTHR30313:SF2">
    <property type="entry name" value="DNA PRIMASE"/>
    <property type="match status" value="1"/>
</dbReference>
<dbReference type="GO" id="GO:0006269">
    <property type="term" value="P:DNA replication, synthesis of primer"/>
    <property type="evidence" value="ECO:0007669"/>
    <property type="project" value="UniProtKB-UniRule"/>
</dbReference>
<dbReference type="GO" id="GO:0003677">
    <property type="term" value="F:DNA binding"/>
    <property type="evidence" value="ECO:0007669"/>
    <property type="project" value="UniProtKB-KW"/>
</dbReference>
<dbReference type="InterPro" id="IPR036977">
    <property type="entry name" value="DNA_primase_Znf_CHC2"/>
</dbReference>
<comment type="domain">
    <text evidence="12">Contains an N-terminal zinc-binding domain, a central core domain that contains the primase activity, and a C-terminal DnaB-binding domain.</text>
</comment>
<dbReference type="InterPro" id="IPR006171">
    <property type="entry name" value="TOPRIM_dom"/>
</dbReference>
<evidence type="ECO:0000256" key="9">
    <source>
        <dbReference type="ARBA" id="ARBA00022842"/>
    </source>
</evidence>
<dbReference type="InterPro" id="IPR030846">
    <property type="entry name" value="DnaG_bac"/>
</dbReference>
<evidence type="ECO:0000313" key="17">
    <source>
        <dbReference type="Proteomes" id="UP000177349"/>
    </source>
</evidence>
<proteinExistence type="inferred from homology"/>
<evidence type="ECO:0000256" key="1">
    <source>
        <dbReference type="ARBA" id="ARBA00022478"/>
    </source>
</evidence>
<evidence type="ECO:0000256" key="14">
    <source>
        <dbReference type="PIRSR" id="PIRSR002811-1"/>
    </source>
</evidence>
<dbReference type="Pfam" id="PF10410">
    <property type="entry name" value="DnaB_bind"/>
    <property type="match status" value="1"/>
</dbReference>
<dbReference type="Gene3D" id="3.90.580.10">
    <property type="entry name" value="Zinc finger, CHC2-type domain"/>
    <property type="match status" value="1"/>
</dbReference>
<dbReference type="Proteomes" id="UP000177349">
    <property type="component" value="Unassembled WGS sequence"/>
</dbReference>
<keyword evidence="7 12" id="KW-0863">Zinc-finger</keyword>
<dbReference type="InterPro" id="IPR013264">
    <property type="entry name" value="DNAG_N"/>
</dbReference>
<protein>
    <recommendedName>
        <fullName evidence="12 13">DNA primase</fullName>
        <ecNumber evidence="12">2.7.7.101</ecNumber>
    </recommendedName>
</protein>
<dbReference type="CDD" id="cd03364">
    <property type="entry name" value="TOPRIM_DnaG_primases"/>
    <property type="match status" value="1"/>
</dbReference>
<keyword evidence="2 12" id="KW-0639">Primosome</keyword>
<keyword evidence="8 12" id="KW-0862">Zinc</keyword>
<dbReference type="InterPro" id="IPR002694">
    <property type="entry name" value="Znf_CHC2"/>
</dbReference>
<accession>A0A1G2BT73</accession>
<dbReference type="SUPFAM" id="SSF57783">
    <property type="entry name" value="Zinc beta-ribbon"/>
    <property type="match status" value="1"/>
</dbReference>
<evidence type="ECO:0000256" key="10">
    <source>
        <dbReference type="ARBA" id="ARBA00023125"/>
    </source>
</evidence>
<keyword evidence="9" id="KW-0460">Magnesium</keyword>
<dbReference type="InterPro" id="IPR006295">
    <property type="entry name" value="DNA_primase_DnaG"/>
</dbReference>
<comment type="function">
    <text evidence="12 13">RNA polymerase that catalyzes the synthesis of short RNA molecules used as primers for DNA polymerase during DNA replication.</text>
</comment>
<dbReference type="Pfam" id="PF08275">
    <property type="entry name" value="DNAG_N"/>
    <property type="match status" value="1"/>
</dbReference>
<keyword evidence="11 12" id="KW-0804">Transcription</keyword>
<comment type="cofactor">
    <cofactor evidence="12 13 14">
        <name>Zn(2+)</name>
        <dbReference type="ChEBI" id="CHEBI:29105"/>
    </cofactor>
    <text evidence="12 13 14">Binds 1 zinc ion per monomer.</text>
</comment>
<dbReference type="InterPro" id="IPR019475">
    <property type="entry name" value="DNA_primase_DnaB-bd"/>
</dbReference>
<dbReference type="PANTHER" id="PTHR30313">
    <property type="entry name" value="DNA PRIMASE"/>
    <property type="match status" value="1"/>
</dbReference>
<dbReference type="EC" id="2.7.7.101" evidence="12"/>
<dbReference type="AlphaFoldDB" id="A0A1G2BT73"/>
<sequence length="592" mass="66914">MVANAMTPTEEIKSKLTVEQLIADYVPLKQSGTNFKGLCPFHQEKTPSFMVSPEKQIWHCFGCGEGGDIFTFIQKYEGVEFRDAATLLAQKAGVQLKGFSAPDQGKKRVLYDINEVAREFYEKRLHDASGPSEKTLHYLDSRGLTAQSIRAWGLGLAPEPWDALLTYLIEKKFALPDIVASGLAIRKEEKAFDRFRKRLMFPIRDSQGRVIAFTARTLQYIVYDDEDHAGKYVNSPQTPLYNKSSVLYGFDMAKHAIKHAGYAIIVEGNMDVIMSHQAGIKNAIAVSGTALTQDHLQLLRRYTDNIILSFDADVAGSQAVFRGITLAWDHDMNVKVIVLKDEGSDPADTIQKSPDAWKEAIKKSIGVVDFYFEAIFARVDLARADHKKIAAQRIMSIIMKMKTKVEQAHYITQLASRLHVSEDIVRSMSSEPPVVRTDRDVVTAGPRKNTTLLAEHLISFIAQHPNFMPRTINEIEPEMIAPETRDLYKKIIIHYTKHQSPNFRELGSDLAPTELPLWSALVFQGERLYGSLSSVEQEAELQHLITHIKHRFYSVKLHELTDAIRRAEQAGDEQTVEQLMREYSVIVHQRSG</sequence>
<dbReference type="GO" id="GO:0008270">
    <property type="term" value="F:zinc ion binding"/>
    <property type="evidence" value="ECO:0007669"/>
    <property type="project" value="UniProtKB-UniRule"/>
</dbReference>
<dbReference type="InterPro" id="IPR034151">
    <property type="entry name" value="TOPRIM_DnaG_bac"/>
</dbReference>
<dbReference type="Pfam" id="PF01807">
    <property type="entry name" value="Zn_ribbon_DnaG"/>
    <property type="match status" value="1"/>
</dbReference>
<evidence type="ECO:0000256" key="2">
    <source>
        <dbReference type="ARBA" id="ARBA00022515"/>
    </source>
</evidence>
<organism evidence="16 17">
    <name type="scientific">Candidatus Komeilibacteria bacterium RIFCSPLOWO2_01_FULL_53_11</name>
    <dbReference type="NCBI Taxonomy" id="1798552"/>
    <lineage>
        <taxon>Bacteria</taxon>
        <taxon>Candidatus Komeiliibacteriota</taxon>
    </lineage>
</organism>
<dbReference type="NCBIfam" id="TIGR01391">
    <property type="entry name" value="dnaG"/>
    <property type="match status" value="1"/>
</dbReference>
<dbReference type="EMBL" id="MHKN01000024">
    <property type="protein sequence ID" value="OGY92106.1"/>
    <property type="molecule type" value="Genomic_DNA"/>
</dbReference>
<dbReference type="GO" id="GO:1990077">
    <property type="term" value="C:primosome complex"/>
    <property type="evidence" value="ECO:0007669"/>
    <property type="project" value="UniProtKB-KW"/>
</dbReference>
<keyword evidence="5 12" id="KW-0235">DNA replication</keyword>
<keyword evidence="6 12" id="KW-0479">Metal-binding</keyword>
<dbReference type="Pfam" id="PF13662">
    <property type="entry name" value="Toprim_4"/>
    <property type="match status" value="1"/>
</dbReference>
<comment type="subunit">
    <text evidence="12">Monomer. Interacts with DnaB.</text>
</comment>
<comment type="caution">
    <text evidence="16">The sequence shown here is derived from an EMBL/GenBank/DDBJ whole genome shotgun (WGS) entry which is preliminary data.</text>
</comment>
<evidence type="ECO:0000256" key="13">
    <source>
        <dbReference type="PIRNR" id="PIRNR002811"/>
    </source>
</evidence>
<dbReference type="PIRSF" id="PIRSF002811">
    <property type="entry name" value="DnaG"/>
    <property type="match status" value="1"/>
</dbReference>
<dbReference type="PROSITE" id="PS50880">
    <property type="entry name" value="TOPRIM"/>
    <property type="match status" value="1"/>
</dbReference>
<evidence type="ECO:0000256" key="12">
    <source>
        <dbReference type="HAMAP-Rule" id="MF_00974"/>
    </source>
</evidence>
<comment type="similarity">
    <text evidence="12 13">Belongs to the DnaG primase family.</text>
</comment>
<name>A0A1G2BT73_9BACT</name>
<evidence type="ECO:0000256" key="5">
    <source>
        <dbReference type="ARBA" id="ARBA00022705"/>
    </source>
</evidence>
<evidence type="ECO:0000256" key="8">
    <source>
        <dbReference type="ARBA" id="ARBA00022833"/>
    </source>
</evidence>
<dbReference type="Gene3D" id="1.10.860.10">
    <property type="entry name" value="DNAb Helicase, Chain A"/>
    <property type="match status" value="1"/>
</dbReference>
<dbReference type="Gene3D" id="3.90.980.10">
    <property type="entry name" value="DNA primase, catalytic core, N-terminal domain"/>
    <property type="match status" value="1"/>
</dbReference>
<evidence type="ECO:0000313" key="16">
    <source>
        <dbReference type="EMBL" id="OGY92106.1"/>
    </source>
</evidence>
<keyword evidence="3 12" id="KW-0808">Transferase</keyword>
<evidence type="ECO:0000256" key="11">
    <source>
        <dbReference type="ARBA" id="ARBA00023163"/>
    </source>
</evidence>
<dbReference type="Gene3D" id="3.40.1360.10">
    <property type="match status" value="1"/>
</dbReference>
<dbReference type="InterPro" id="IPR050219">
    <property type="entry name" value="DnaG_primase"/>
</dbReference>
<evidence type="ECO:0000256" key="6">
    <source>
        <dbReference type="ARBA" id="ARBA00022723"/>
    </source>
</evidence>
<feature type="zinc finger region" description="CHC2-type" evidence="12 14">
    <location>
        <begin position="39"/>
        <end position="63"/>
    </location>
</feature>
<dbReference type="InterPro" id="IPR016136">
    <property type="entry name" value="DNA_helicase_N/primase_C"/>
</dbReference>
<dbReference type="InterPro" id="IPR037068">
    <property type="entry name" value="DNA_primase_core_N_sf"/>
</dbReference>
<dbReference type="HAMAP" id="MF_00974">
    <property type="entry name" value="DNA_primase_DnaG"/>
    <property type="match status" value="1"/>
</dbReference>
<dbReference type="GO" id="GO:0003899">
    <property type="term" value="F:DNA-directed RNA polymerase activity"/>
    <property type="evidence" value="ECO:0007669"/>
    <property type="project" value="UniProtKB-UniRule"/>
</dbReference>
<dbReference type="GO" id="GO:0000428">
    <property type="term" value="C:DNA-directed RNA polymerase complex"/>
    <property type="evidence" value="ECO:0007669"/>
    <property type="project" value="UniProtKB-KW"/>
</dbReference>
<evidence type="ECO:0000256" key="7">
    <source>
        <dbReference type="ARBA" id="ARBA00022771"/>
    </source>
</evidence>
<evidence type="ECO:0000256" key="4">
    <source>
        <dbReference type="ARBA" id="ARBA00022695"/>
    </source>
</evidence>